<evidence type="ECO:0000313" key="3">
    <source>
        <dbReference type="WBParaSite" id="maker-E.canG7_contigs_1814-snap-gene-0.26-mRNA-1"/>
    </source>
</evidence>
<reference evidence="3" key="1">
    <citation type="submission" date="2022-11" db="UniProtKB">
        <authorList>
            <consortium name="WormBaseParasite"/>
        </authorList>
    </citation>
    <scope>IDENTIFICATION</scope>
</reference>
<dbReference type="WBParaSite" id="maker-E.canG7_contigs_1814-snap-gene-0.26-mRNA-1">
    <property type="protein sequence ID" value="maker-E.canG7_contigs_1814-snap-gene-0.26-mRNA-1"/>
    <property type="gene ID" value="EcG7_05623"/>
</dbReference>
<feature type="compositionally biased region" description="Polar residues" evidence="1">
    <location>
        <begin position="828"/>
        <end position="842"/>
    </location>
</feature>
<feature type="region of interest" description="Disordered" evidence="1">
    <location>
        <begin position="134"/>
        <end position="165"/>
    </location>
</feature>
<proteinExistence type="predicted"/>
<evidence type="ECO:0000256" key="1">
    <source>
        <dbReference type="SAM" id="MobiDB-lite"/>
    </source>
</evidence>
<dbReference type="InterPro" id="IPR011993">
    <property type="entry name" value="PH-like_dom_sf"/>
</dbReference>
<accession>A0A915EWA4</accession>
<dbReference type="AlphaFoldDB" id="A0A915EWA4"/>
<feature type="region of interest" description="Disordered" evidence="1">
    <location>
        <begin position="811"/>
        <end position="842"/>
    </location>
</feature>
<feature type="compositionally biased region" description="Basic residues" evidence="1">
    <location>
        <begin position="815"/>
        <end position="827"/>
    </location>
</feature>
<keyword evidence="2" id="KW-1185">Reference proteome</keyword>
<evidence type="ECO:0000313" key="2">
    <source>
        <dbReference type="Proteomes" id="UP000887562"/>
    </source>
</evidence>
<organism evidence="2 3">
    <name type="scientific">Echinococcus canadensis</name>
    <dbReference type="NCBI Taxonomy" id="519352"/>
    <lineage>
        <taxon>Eukaryota</taxon>
        <taxon>Metazoa</taxon>
        <taxon>Spiralia</taxon>
        <taxon>Lophotrochozoa</taxon>
        <taxon>Platyhelminthes</taxon>
        <taxon>Cestoda</taxon>
        <taxon>Eucestoda</taxon>
        <taxon>Cyclophyllidea</taxon>
        <taxon>Taeniidae</taxon>
        <taxon>Echinococcus</taxon>
        <taxon>Echinococcus canadensis group</taxon>
    </lineage>
</organism>
<dbReference type="Proteomes" id="UP000887562">
    <property type="component" value="Unplaced"/>
</dbReference>
<feature type="compositionally biased region" description="Polar residues" evidence="1">
    <location>
        <begin position="152"/>
        <end position="165"/>
    </location>
</feature>
<sequence length="912" mass="99709">DYWVPCEVRLLTDDTDTFLCIKSRPLGFGQTEEDIKSIFSGVSATGTISSTSNPTQLSSVTPVTRAFTALCNLSEYKSCTVVTVSINDVGHFALKLVPAGIFGNKRLYLAMSGETEATTWMSMIKANLGKRKKAAKNPLTQSRDSLVGTLRPSDSQDTLRGDSSANVNNRYDLDIDTIDNEVYEPCSAQDLIPAIIQQRGDWEKLRLSKMDCFLRLTDDRLELLDHNGERVLHWFPYLLIRRPDLNSEWISVVISHVSRSCNVRDAKNAVGEHSLLSGDHTAGLLLSVESVSRCSLNRTCTPPRRWFTWGRLASAAHAAEVVLMQLTHQTDETVSSPRFLLIFGAVGGVLRIDAGRRCSTGDGHFFFMCSPSNGQPVDAIVSQIRHLALEAKQRLRQEQAARQQMLQQHQEHCFIAEMGSSGTADQLPPPVPLKGSPDLGSAKSFSKMGNRSPSPKGNWRGTINPGGNDSGKGISNGGWWTSGNFKRASSTPVRRQVEEILDKTVSQKEGEEVQGNCLPSGATDLAISLQKPMEKAVGNNNGVFIASPGKAIAAQLKTNGQVQSKEPTPVTPTAEVKEATSNEIAHQLRLYDNVPTSESGEKAGEKDTQGAEGRHPGSGLGPPSTSVQRSEDTNLPPAPPRPTTPLLLPCQHREANTSAITVTNALEGDESRSGNSVRYNGAAVINNTPPSVVPKSFVNYSPKTSDPASYRQTSLESPRHSWMTGMSSMRAYRPYRGETPREGGETEFTSGLLRSVYKSPPGKSLSFGSGVYESEERSPTDLARLNMRGLDEVLQELRDANQNVTSAVQAAERQRRVHGRSTPHHLHQQSQPSTLARTTSPAPTWSIKRIQDRQLSAAHNLTNGSRGTTIASNCNTKQEVEWTLKFIIYSPEPSPNCKQLGRLNCHRQPMLL</sequence>
<feature type="compositionally biased region" description="Polar residues" evidence="1">
    <location>
        <begin position="478"/>
        <end position="493"/>
    </location>
</feature>
<feature type="region of interest" description="Disordered" evidence="1">
    <location>
        <begin position="559"/>
        <end position="646"/>
    </location>
</feature>
<protein>
    <submittedName>
        <fullName evidence="3">Docking protein 3</fullName>
    </submittedName>
</protein>
<dbReference type="Gene3D" id="2.30.29.30">
    <property type="entry name" value="Pleckstrin-homology domain (PH domain)/Phosphotyrosine-binding domain (PTB)"/>
    <property type="match status" value="1"/>
</dbReference>
<feature type="compositionally biased region" description="Polar residues" evidence="1">
    <location>
        <begin position="443"/>
        <end position="455"/>
    </location>
</feature>
<feature type="compositionally biased region" description="Basic and acidic residues" evidence="1">
    <location>
        <begin position="599"/>
        <end position="615"/>
    </location>
</feature>
<dbReference type="SUPFAM" id="SSF50729">
    <property type="entry name" value="PH domain-like"/>
    <property type="match status" value="1"/>
</dbReference>
<name>A0A915EWA4_9CEST</name>
<feature type="region of interest" description="Disordered" evidence="1">
    <location>
        <begin position="420"/>
        <end position="493"/>
    </location>
</feature>